<proteinExistence type="predicted"/>
<evidence type="ECO:0000259" key="1">
    <source>
        <dbReference type="Pfam" id="PF00534"/>
    </source>
</evidence>
<dbReference type="SUPFAM" id="SSF53756">
    <property type="entry name" value="UDP-Glycosyltransferase/glycogen phosphorylase"/>
    <property type="match status" value="1"/>
</dbReference>
<dbReference type="EC" id="2.4.-.-" evidence="3"/>
<gene>
    <name evidence="3" type="ORF">AAFH49_18290</name>
</gene>
<feature type="domain" description="Glycosyl transferase family 1" evidence="1">
    <location>
        <begin position="234"/>
        <end position="382"/>
    </location>
</feature>
<dbReference type="Proteomes" id="UP001479606">
    <property type="component" value="Unassembled WGS sequence"/>
</dbReference>
<dbReference type="InterPro" id="IPR001296">
    <property type="entry name" value="Glyco_trans_1"/>
</dbReference>
<dbReference type="Pfam" id="PF13439">
    <property type="entry name" value="Glyco_transf_4"/>
    <property type="match status" value="1"/>
</dbReference>
<sequence>MKTPRVLHLPKWYPNRYDDQDGDFVARHVAAIAAHGGAEVAVLFAAVARGPLPGLIEAEEDFSGPWPTLRYYYRAAPTGLGLVDKPLKLLLYFWCLLRGYRRLRRHWDGQRPDLVHVHVLLRTGLFAWALRAVRGIPFIVTEHWTLYLPERAGGISWLRRVLTWAVVRRAAAMHTVSDGLRRAMAALGFVNPRSVVIANVVDTELFHPEKPAKIKATDVSFVASEAAVTGKAAFPPTLLHVSAFHDQVKNISGVLRVVARLRAARPGLKLRIAGYGPDEQLLRAYATELNLLADGTVTFLGKLPHEAVAAEMARATALVSFSRAETFGCVLLEARASGCPVVATRTGGVPELFQPENAFGLLVNPDDEIALENALKQLIGGEIHFDSTQLRADATARCAPAAVGQAFGELYRKVLNE</sequence>
<evidence type="ECO:0000313" key="3">
    <source>
        <dbReference type="EMBL" id="MEL5996172.1"/>
    </source>
</evidence>
<comment type="caution">
    <text evidence="3">The sequence shown here is derived from an EMBL/GenBank/DDBJ whole genome shotgun (WGS) entry which is preliminary data.</text>
</comment>
<evidence type="ECO:0000313" key="4">
    <source>
        <dbReference type="Proteomes" id="UP001479606"/>
    </source>
</evidence>
<evidence type="ECO:0000259" key="2">
    <source>
        <dbReference type="Pfam" id="PF13439"/>
    </source>
</evidence>
<keyword evidence="4" id="KW-1185">Reference proteome</keyword>
<dbReference type="RefSeq" id="WP_342300443.1">
    <property type="nucleotide sequence ID" value="NZ_JBCEVZ010000060.1"/>
</dbReference>
<dbReference type="GO" id="GO:0016757">
    <property type="term" value="F:glycosyltransferase activity"/>
    <property type="evidence" value="ECO:0007669"/>
    <property type="project" value="UniProtKB-KW"/>
</dbReference>
<dbReference type="Gene3D" id="3.40.50.2000">
    <property type="entry name" value="Glycogen Phosphorylase B"/>
    <property type="match status" value="2"/>
</dbReference>
<keyword evidence="3" id="KW-0328">Glycosyltransferase</keyword>
<dbReference type="PANTHER" id="PTHR45947">
    <property type="entry name" value="SULFOQUINOVOSYL TRANSFERASE SQD2"/>
    <property type="match status" value="1"/>
</dbReference>
<dbReference type="PANTHER" id="PTHR45947:SF3">
    <property type="entry name" value="SULFOQUINOVOSYL TRANSFERASE SQD2"/>
    <property type="match status" value="1"/>
</dbReference>
<reference evidence="3 4" key="1">
    <citation type="journal article" date="2018" name="Arch. Microbiol.">
        <title>Hymenobacter segetis sp. nov., isolated from soil.</title>
        <authorList>
            <person name="Ten L.N."/>
            <person name="Lim S.J."/>
            <person name="Kim B.O."/>
            <person name="Kang I.K."/>
            <person name="Jung H.Y."/>
        </authorList>
    </citation>
    <scope>NUCLEOTIDE SEQUENCE [LARGE SCALE GENOMIC DNA]</scope>
    <source>
        <strain evidence="3 4">S7-3-11</strain>
    </source>
</reference>
<accession>A0ABU9M1F1</accession>
<feature type="domain" description="Glycosyltransferase subfamily 4-like N-terminal" evidence="2">
    <location>
        <begin position="72"/>
        <end position="204"/>
    </location>
</feature>
<dbReference type="InterPro" id="IPR050194">
    <property type="entry name" value="Glycosyltransferase_grp1"/>
</dbReference>
<organism evidence="3 4">
    <name type="scientific">Hymenobacter segetis</name>
    <dbReference type="NCBI Taxonomy" id="2025509"/>
    <lineage>
        <taxon>Bacteria</taxon>
        <taxon>Pseudomonadati</taxon>
        <taxon>Bacteroidota</taxon>
        <taxon>Cytophagia</taxon>
        <taxon>Cytophagales</taxon>
        <taxon>Hymenobacteraceae</taxon>
        <taxon>Hymenobacter</taxon>
    </lineage>
</organism>
<name>A0ABU9M1F1_9BACT</name>
<keyword evidence="3" id="KW-0808">Transferase</keyword>
<dbReference type="EMBL" id="JBCEVZ010000060">
    <property type="protein sequence ID" value="MEL5996172.1"/>
    <property type="molecule type" value="Genomic_DNA"/>
</dbReference>
<protein>
    <submittedName>
        <fullName evidence="3">Glycosyltransferase</fullName>
        <ecNumber evidence="3">2.4.-.-</ecNumber>
    </submittedName>
</protein>
<dbReference type="InterPro" id="IPR028098">
    <property type="entry name" value="Glyco_trans_4-like_N"/>
</dbReference>
<dbReference type="Pfam" id="PF00534">
    <property type="entry name" value="Glycos_transf_1"/>
    <property type="match status" value="1"/>
</dbReference>